<comment type="caution">
    <text evidence="3">The sequence shown here is derived from an EMBL/GenBank/DDBJ whole genome shotgun (WGS) entry which is preliminary data.</text>
</comment>
<dbReference type="InterPro" id="IPR027417">
    <property type="entry name" value="P-loop_NTPase"/>
</dbReference>
<dbReference type="PANTHER" id="PTHR46411">
    <property type="entry name" value="FAMILY ATPASE, PUTATIVE-RELATED"/>
    <property type="match status" value="1"/>
</dbReference>
<dbReference type="InterPro" id="IPR003959">
    <property type="entry name" value="ATPase_AAA_core"/>
</dbReference>
<organism evidence="3 4">
    <name type="scientific">Cyclostephanos tholiformis</name>
    <dbReference type="NCBI Taxonomy" id="382380"/>
    <lineage>
        <taxon>Eukaryota</taxon>
        <taxon>Sar</taxon>
        <taxon>Stramenopiles</taxon>
        <taxon>Ochrophyta</taxon>
        <taxon>Bacillariophyta</taxon>
        <taxon>Coscinodiscophyceae</taxon>
        <taxon>Thalassiosirophycidae</taxon>
        <taxon>Stephanodiscales</taxon>
        <taxon>Stephanodiscaceae</taxon>
        <taxon>Cyclostephanos</taxon>
    </lineage>
</organism>
<evidence type="ECO:0000313" key="4">
    <source>
        <dbReference type="Proteomes" id="UP001530377"/>
    </source>
</evidence>
<feature type="region of interest" description="Disordered" evidence="1">
    <location>
        <begin position="1"/>
        <end position="23"/>
    </location>
</feature>
<dbReference type="SUPFAM" id="SSF52540">
    <property type="entry name" value="P-loop containing nucleoside triphosphate hydrolases"/>
    <property type="match status" value="1"/>
</dbReference>
<reference evidence="3 4" key="1">
    <citation type="submission" date="2024-10" db="EMBL/GenBank/DDBJ databases">
        <title>Updated reference genomes for cyclostephanoid diatoms.</title>
        <authorList>
            <person name="Roberts W.R."/>
            <person name="Alverson A.J."/>
        </authorList>
    </citation>
    <scope>NUCLEOTIDE SEQUENCE [LARGE SCALE GENOMIC DNA]</scope>
    <source>
        <strain evidence="3 4">AJA228-03</strain>
    </source>
</reference>
<dbReference type="CDD" id="cd19481">
    <property type="entry name" value="RecA-like_protease"/>
    <property type="match status" value="1"/>
</dbReference>
<protein>
    <recommendedName>
        <fullName evidence="2">AAA+ ATPase domain-containing protein</fullName>
    </recommendedName>
</protein>
<sequence>MKLDRLPHDLGLSSDSHWEKPNLNKGMSAAYTTQGKRKDLTNRVVNGTRLKKLRLLLQAGAPLDAVKQKAKIEGIDIALVLSPSADMNEERREEDVVAFIPETLLKKYKRMIKAGLPMDRVKQLAGIEAGASPEQVASIIKGTGYVKADVDDESLINPLMLKFRRMRNAGIPLIAIQKAARLQGYDDMNKLNEALGEQKEDVGGKVKDLSFPSKGKTKRAVYNDCEDTCNKIPISPFFATQEGVAFPSEGPHSHPLTALVRKMVQTVQKTSHVKIGMGNERMVVDDLTLYHALGSLKGVKFARDEYNSTVGARSMDNELIQSKRHGFVEMAISIGKTLPNDATQVDIEGLDDLIKHIEDTAQCELYRGHALLKDGYYDFDSIHSLYQPGSFVVAKHAGGSGVDCFCQVVWHRYTQGKTISGKTMKYFQLCCRFIVQVGGGHSTFAEVVEGIQFFEGRRTCSSGDLAFVPPQEHELENMLRKYNRRGEMYNRITCIDEEKTHLYMAYSKGSFYQKRGGFSFSVGKTSVALATSGRIVVDFDAAAENGHSISLGRDDMIEAMRIKIKEYKLYLSLVDSSKVRSDSAASSSNGENVAVTAGGMILFTKIPDEYLSLVWPMTLGFSFTSKTWGEVMVDGLKVITFDPNLFGRLVLPDSRKHMIKALVKHTCGIGFHDLVEGKGEGTVFLLYGPPGTGKTLTAEAIAESLHRPLYSISMGTLGTTADELERRLCEILSLSARWDSLVLLDEADSVLEERSSNSSIERNAMVSVMLRLVEYHRGILFLTTNRIESIDPAFQTRITLALRYESLDVEGRAQVWKNLLLKSNQCLDFFDVKALSKTELNGREVKNALRLAMALAAEEGSCLTQDLLLETTTIVYSHKSAMKINLKDEKPEGSGCFSSLWR</sequence>
<evidence type="ECO:0000256" key="1">
    <source>
        <dbReference type="SAM" id="MobiDB-lite"/>
    </source>
</evidence>
<dbReference type="Proteomes" id="UP001530377">
    <property type="component" value="Unassembled WGS sequence"/>
</dbReference>
<dbReference type="EMBL" id="JALLPB020000082">
    <property type="protein sequence ID" value="KAL3821848.1"/>
    <property type="molecule type" value="Genomic_DNA"/>
</dbReference>
<dbReference type="Pfam" id="PF00004">
    <property type="entry name" value="AAA"/>
    <property type="match status" value="1"/>
</dbReference>
<evidence type="ECO:0000313" key="3">
    <source>
        <dbReference type="EMBL" id="KAL3821848.1"/>
    </source>
</evidence>
<feature type="domain" description="AAA+ ATPase" evidence="2">
    <location>
        <begin position="680"/>
        <end position="808"/>
    </location>
</feature>
<dbReference type="AlphaFoldDB" id="A0ABD3SBZ1"/>
<evidence type="ECO:0000259" key="2">
    <source>
        <dbReference type="SMART" id="SM00382"/>
    </source>
</evidence>
<name>A0ABD3SBZ1_9STRA</name>
<keyword evidence="4" id="KW-1185">Reference proteome</keyword>
<accession>A0ABD3SBZ1</accession>
<gene>
    <name evidence="3" type="ORF">ACHAXA_002601</name>
</gene>
<dbReference type="PANTHER" id="PTHR46411:SF3">
    <property type="entry name" value="AAA+ ATPASE DOMAIN-CONTAINING PROTEIN"/>
    <property type="match status" value="1"/>
</dbReference>
<dbReference type="SMART" id="SM00382">
    <property type="entry name" value="AAA"/>
    <property type="match status" value="1"/>
</dbReference>
<dbReference type="Gene3D" id="3.40.50.300">
    <property type="entry name" value="P-loop containing nucleotide triphosphate hydrolases"/>
    <property type="match status" value="1"/>
</dbReference>
<proteinExistence type="predicted"/>
<dbReference type="InterPro" id="IPR003593">
    <property type="entry name" value="AAA+_ATPase"/>
</dbReference>